<dbReference type="InterPro" id="IPR050604">
    <property type="entry name" value="PDZ-LIM_domain"/>
</dbReference>
<dbReference type="Gene3D" id="2.10.110.10">
    <property type="entry name" value="Cysteine Rich Protein"/>
    <property type="match status" value="3"/>
</dbReference>
<keyword evidence="1 4" id="KW-0479">Metal-binding</keyword>
<dbReference type="CDD" id="cd09461">
    <property type="entry name" value="LIM3_Enigma_like_1"/>
    <property type="match status" value="1"/>
</dbReference>
<proteinExistence type="predicted"/>
<evidence type="ECO:0000256" key="4">
    <source>
        <dbReference type="PROSITE-ProRule" id="PRU00125"/>
    </source>
</evidence>
<evidence type="ECO:0000313" key="8">
    <source>
        <dbReference type="RefSeq" id="XP_017773815.1"/>
    </source>
</evidence>
<feature type="domain" description="LIM zinc-binding" evidence="6">
    <location>
        <begin position="965"/>
        <end position="1024"/>
    </location>
</feature>
<feature type="region of interest" description="Disordered" evidence="5">
    <location>
        <begin position="539"/>
        <end position="583"/>
    </location>
</feature>
<evidence type="ECO:0000313" key="7">
    <source>
        <dbReference type="Proteomes" id="UP000695000"/>
    </source>
</evidence>
<gene>
    <name evidence="8" type="primary">LOC108560678</name>
</gene>
<feature type="region of interest" description="Disordered" evidence="5">
    <location>
        <begin position="238"/>
        <end position="268"/>
    </location>
</feature>
<reference evidence="8" key="1">
    <citation type="submission" date="2025-08" db="UniProtKB">
        <authorList>
            <consortium name="RefSeq"/>
        </authorList>
    </citation>
    <scope>IDENTIFICATION</scope>
    <source>
        <tissue evidence="8">Whole Larva</tissue>
    </source>
</reference>
<organism evidence="7 8">
    <name type="scientific">Nicrophorus vespilloides</name>
    <name type="common">Boreal carrion beetle</name>
    <dbReference type="NCBI Taxonomy" id="110193"/>
    <lineage>
        <taxon>Eukaryota</taxon>
        <taxon>Metazoa</taxon>
        <taxon>Ecdysozoa</taxon>
        <taxon>Arthropoda</taxon>
        <taxon>Hexapoda</taxon>
        <taxon>Insecta</taxon>
        <taxon>Pterygota</taxon>
        <taxon>Neoptera</taxon>
        <taxon>Endopterygota</taxon>
        <taxon>Coleoptera</taxon>
        <taxon>Polyphaga</taxon>
        <taxon>Staphyliniformia</taxon>
        <taxon>Silphidae</taxon>
        <taxon>Nicrophorinae</taxon>
        <taxon>Nicrophorus</taxon>
    </lineage>
</organism>
<dbReference type="GeneID" id="108560678"/>
<accession>A0ABM1MGW5</accession>
<dbReference type="CDD" id="cd08368">
    <property type="entry name" value="LIM"/>
    <property type="match status" value="1"/>
</dbReference>
<keyword evidence="3 4" id="KW-0440">LIM domain</keyword>
<dbReference type="PANTHER" id="PTHR24214">
    <property type="entry name" value="PDZ AND LIM DOMAIN PROTEIN ZASP"/>
    <property type="match status" value="1"/>
</dbReference>
<dbReference type="PANTHER" id="PTHR24214:SF38">
    <property type="entry name" value="PDZ AND LIM DOMAIN PROTEIN ZASP-RELATED"/>
    <property type="match status" value="1"/>
</dbReference>
<dbReference type="SUPFAM" id="SSF57716">
    <property type="entry name" value="Glucocorticoid receptor-like (DNA-binding domain)"/>
    <property type="match status" value="3"/>
</dbReference>
<feature type="compositionally biased region" description="Pro residues" evidence="5">
    <location>
        <begin position="566"/>
        <end position="577"/>
    </location>
</feature>
<evidence type="ECO:0000256" key="2">
    <source>
        <dbReference type="ARBA" id="ARBA00022833"/>
    </source>
</evidence>
<name>A0ABM1MGW5_NICVS</name>
<feature type="region of interest" description="Disordered" evidence="5">
    <location>
        <begin position="805"/>
        <end position="830"/>
    </location>
</feature>
<evidence type="ECO:0000256" key="3">
    <source>
        <dbReference type="ARBA" id="ARBA00023038"/>
    </source>
</evidence>
<dbReference type="Pfam" id="PF00412">
    <property type="entry name" value="LIM"/>
    <property type="match status" value="3"/>
</dbReference>
<evidence type="ECO:0000259" key="6">
    <source>
        <dbReference type="PROSITE" id="PS50023"/>
    </source>
</evidence>
<keyword evidence="2 4" id="KW-0862">Zinc</keyword>
<feature type="domain" description="LIM zinc-binding" evidence="6">
    <location>
        <begin position="1025"/>
        <end position="1080"/>
    </location>
</feature>
<dbReference type="InterPro" id="IPR001781">
    <property type="entry name" value="Znf_LIM"/>
</dbReference>
<protein>
    <submittedName>
        <fullName evidence="8">PDZ and LIM domain protein Zasp isoform X1</fullName>
    </submittedName>
</protein>
<evidence type="ECO:0000256" key="5">
    <source>
        <dbReference type="SAM" id="MobiDB-lite"/>
    </source>
</evidence>
<sequence>MLTMDPKMSICSSEISHLTGRKSAVECVETIAEHLETQMLVESIMKTRPKTPPPLDVNVIPTRKEIEAQEQAKIEQAKSQQQSGILVASICPCNKSCCNEKCETCPMKEPADLKLPHDYEKKCEGKSKIQNAIPQKWESTMVSALRTTPDRPYCITPDNLSQIPQKHSTTALASALSIAPSEPFNPVGLLYSKDPVPLPEETVPYLPPERPIIPAEPKVKETRPEVAASPFVEALKTAPDRPFTPVGGAPTRKKKPAPDPLLKDLPKSQEKLSMLSALTTASERTYSPFITEFQTMQIKEKEEQVKKEQAWECRKACIKQPQAPKPFISTMVNTFEGDDNRSVQGHFPPVSVELQQSCEESYEQRQSYAHIEERMEHREMKQEMEVQSKSKQFAEVKKEEIARQSEEVIMKKPLNVASQLHKSEYLPQYQTSLEYAEEIQLPHHKNINKLLNPNKPKDPIIKPVTTIMPGQQNPNISQSCFQPVHEDFTPPNSAFSQRVAQPATPSMINKPPSAIPYYQQNLVATEFLAPEVCLYDPKSPAVSRSPSPCPGGQRSVSPFRKSSPRPKSPAPGPPPNPLHVLNTSTATDSFRDIKKEQAKESVTSYIPQHREKLQQIQQHESAGQSVSVAPTGTCSNKMQQQYQADHSQMSQLQSYEAAQRALAAKSEMSKQMVQANYQQKDYRAQEYLAASAEKHSLSQQGNQTVAISEKSKAEQLQQLNKSEVQSVQTSADNRVQIQRKKTVTEEFEHTHKEKVIEIEKSSTGVKTHPFQKVNAPVVDDQPGIIGLHVTNPHPLVSPFHKTQNIQAPKPPSYQVSKSNVAPASVPPPAPVQKVPPPMPSKINVPIVPPLSGAGPSSANKLNVNPNVPAPSVGSGSGRQTGSVFAPKRGRGVLNVGGMVGARLALCGHCHQQIRGPFITALGKIWCPDHFTCATPSCKRPLQDIGFVEEKGQLHCEYCFEQYLAPNCSKCGIKIKGDCLKAIGRNFHPECFNCTHCGKLFANSPFFLEDGLPYCEADWNEMFTTKCFACGFPVEAGDRWVEALNNNYHSQCFNCTMCKKNLEGQSFFAKGGRPFCKNHAR</sequence>
<evidence type="ECO:0000256" key="1">
    <source>
        <dbReference type="ARBA" id="ARBA00022723"/>
    </source>
</evidence>
<keyword evidence="7" id="KW-1185">Reference proteome</keyword>
<dbReference type="PROSITE" id="PS00478">
    <property type="entry name" value="LIM_DOMAIN_1"/>
    <property type="match status" value="1"/>
</dbReference>
<dbReference type="SMART" id="SM00132">
    <property type="entry name" value="LIM"/>
    <property type="match status" value="3"/>
</dbReference>
<dbReference type="Proteomes" id="UP000695000">
    <property type="component" value="Unplaced"/>
</dbReference>
<dbReference type="CDD" id="cd09455">
    <property type="entry name" value="LIM1_Enigma_like_1"/>
    <property type="match status" value="1"/>
</dbReference>
<dbReference type="PROSITE" id="PS50023">
    <property type="entry name" value="LIM_DOMAIN_2"/>
    <property type="match status" value="2"/>
</dbReference>
<dbReference type="RefSeq" id="XP_017773815.1">
    <property type="nucleotide sequence ID" value="XM_017918326.1"/>
</dbReference>